<organism evidence="4 5">
    <name type="scientific">Nelumbo nucifera</name>
    <name type="common">Sacred lotus</name>
    <dbReference type="NCBI Taxonomy" id="4432"/>
    <lineage>
        <taxon>Eukaryota</taxon>
        <taxon>Viridiplantae</taxon>
        <taxon>Streptophyta</taxon>
        <taxon>Embryophyta</taxon>
        <taxon>Tracheophyta</taxon>
        <taxon>Spermatophyta</taxon>
        <taxon>Magnoliopsida</taxon>
        <taxon>Proteales</taxon>
        <taxon>Nelumbonaceae</taxon>
        <taxon>Nelumbo</taxon>
    </lineage>
</organism>
<evidence type="ECO:0000313" key="4">
    <source>
        <dbReference type="EMBL" id="DAD33289.1"/>
    </source>
</evidence>
<keyword evidence="5" id="KW-1185">Reference proteome</keyword>
<dbReference type="GO" id="GO:0005975">
    <property type="term" value="P:carbohydrate metabolic process"/>
    <property type="evidence" value="ECO:0007669"/>
    <property type="project" value="InterPro"/>
</dbReference>
<dbReference type="PROSITE" id="PS00653">
    <property type="entry name" value="GLYCOSYL_HYDROL_F1_2"/>
    <property type="match status" value="1"/>
</dbReference>
<dbReference type="SUPFAM" id="SSF51445">
    <property type="entry name" value="(Trans)glycosidases"/>
    <property type="match status" value="1"/>
</dbReference>
<dbReference type="InterPro" id="IPR033132">
    <property type="entry name" value="GH_1_N_CS"/>
</dbReference>
<dbReference type="Proteomes" id="UP000607653">
    <property type="component" value="Unassembled WGS sequence"/>
</dbReference>
<dbReference type="PANTHER" id="PTHR10353:SF29">
    <property type="entry name" value="BETA-GLUCOSIDASE 11"/>
    <property type="match status" value="1"/>
</dbReference>
<accession>A0A822YPM4</accession>
<comment type="similarity">
    <text evidence="1 3">Belongs to the glycosyl hydrolase 1 family.</text>
</comment>
<dbReference type="Pfam" id="PF00232">
    <property type="entry name" value="Glyco_hydro_1"/>
    <property type="match status" value="1"/>
</dbReference>
<keyword evidence="2" id="KW-0378">Hydrolase</keyword>
<dbReference type="Gene3D" id="3.20.20.80">
    <property type="entry name" value="Glycosidases"/>
    <property type="match status" value="1"/>
</dbReference>
<proteinExistence type="inferred from homology"/>
<dbReference type="InterPro" id="IPR001360">
    <property type="entry name" value="Glyco_hydro_1"/>
</dbReference>
<evidence type="ECO:0000256" key="3">
    <source>
        <dbReference type="RuleBase" id="RU003690"/>
    </source>
</evidence>
<name>A0A822YPM4_NELNU</name>
<evidence type="ECO:0000256" key="2">
    <source>
        <dbReference type="ARBA" id="ARBA00022801"/>
    </source>
</evidence>
<sequence length="131" mass="13932">MLLLASVASILPCLCFLRFCHSISKGSEMSSLSSLLLLQLLALAVAVLGQKSPKFSRDDFPSDFVFGAGTSAYQVEGAAAEDGRTPSLWDAFTHEGKMPGNSTGDVAADGYHKHKATISLFLISLLINLLL</sequence>
<reference evidence="4 5" key="1">
    <citation type="journal article" date="2020" name="Mol. Biol. Evol.">
        <title>Distinct Expression and Methylation Patterns for Genes with Different Fates following a Single Whole-Genome Duplication in Flowering Plants.</title>
        <authorList>
            <person name="Shi T."/>
            <person name="Rahmani R.S."/>
            <person name="Gugger P.F."/>
            <person name="Wang M."/>
            <person name="Li H."/>
            <person name="Zhang Y."/>
            <person name="Li Z."/>
            <person name="Wang Q."/>
            <person name="Van de Peer Y."/>
            <person name="Marchal K."/>
            <person name="Chen J."/>
        </authorList>
    </citation>
    <scope>NUCLEOTIDE SEQUENCE [LARGE SCALE GENOMIC DNA]</scope>
    <source>
        <tissue evidence="4">Leaf</tissue>
    </source>
</reference>
<gene>
    <name evidence="4" type="ORF">HUJ06_012140</name>
</gene>
<comment type="caution">
    <text evidence="4">The sequence shown here is derived from an EMBL/GenBank/DDBJ whole genome shotgun (WGS) entry which is preliminary data.</text>
</comment>
<dbReference type="AlphaFoldDB" id="A0A822YPM4"/>
<dbReference type="EMBL" id="DUZY01000003">
    <property type="protein sequence ID" value="DAD33289.1"/>
    <property type="molecule type" value="Genomic_DNA"/>
</dbReference>
<dbReference type="PANTHER" id="PTHR10353">
    <property type="entry name" value="GLYCOSYL HYDROLASE"/>
    <property type="match status" value="1"/>
</dbReference>
<evidence type="ECO:0000256" key="1">
    <source>
        <dbReference type="ARBA" id="ARBA00010838"/>
    </source>
</evidence>
<protein>
    <submittedName>
        <fullName evidence="4">Uncharacterized protein</fullName>
    </submittedName>
</protein>
<dbReference type="GO" id="GO:0004553">
    <property type="term" value="F:hydrolase activity, hydrolyzing O-glycosyl compounds"/>
    <property type="evidence" value="ECO:0007669"/>
    <property type="project" value="InterPro"/>
</dbReference>
<dbReference type="InterPro" id="IPR017853">
    <property type="entry name" value="GH"/>
</dbReference>
<evidence type="ECO:0000313" key="5">
    <source>
        <dbReference type="Proteomes" id="UP000607653"/>
    </source>
</evidence>